<dbReference type="RefSeq" id="WP_226538780.1">
    <property type="nucleotide sequence ID" value="NZ_CP129013.1"/>
</dbReference>
<evidence type="ECO:0000313" key="2">
    <source>
        <dbReference type="Proteomes" id="UP001197974"/>
    </source>
</evidence>
<gene>
    <name evidence="1" type="ORF">LC087_01720</name>
</gene>
<keyword evidence="2" id="KW-1185">Reference proteome</keyword>
<sequence>MPKQPKVEPLHYIVQPKISYKQPKMQDSFQKKLKYKKIEETTENQKMDKQVRKKNLFQTLNPREKIEFILKLQEKVPQPECCITIQDVEIKCTIQSLKRNYVEVRKTATEDIMYLNVEEIKDVTMKDKDRD</sequence>
<protein>
    <recommendedName>
        <fullName evidence="3">Spore coat protein CotO</fullName>
    </recommendedName>
</protein>
<dbReference type="EMBL" id="CP129013">
    <property type="protein sequence ID" value="WLR42964.1"/>
    <property type="molecule type" value="Genomic_DNA"/>
</dbReference>
<accession>A0ABY9JU94</accession>
<organism evidence="1 2">
    <name type="scientific">Bacillus carboniphilus</name>
    <dbReference type="NCBI Taxonomy" id="86663"/>
    <lineage>
        <taxon>Bacteria</taxon>
        <taxon>Bacillati</taxon>
        <taxon>Bacillota</taxon>
        <taxon>Bacilli</taxon>
        <taxon>Bacillales</taxon>
        <taxon>Bacillaceae</taxon>
        <taxon>Bacillus</taxon>
    </lineage>
</organism>
<dbReference type="InterPro" id="IPR025439">
    <property type="entry name" value="Spore_coat_CotO"/>
</dbReference>
<proteinExistence type="predicted"/>
<dbReference type="Proteomes" id="UP001197974">
    <property type="component" value="Chromosome"/>
</dbReference>
<name>A0ABY9JU94_9BACI</name>
<evidence type="ECO:0008006" key="3">
    <source>
        <dbReference type="Google" id="ProtNLM"/>
    </source>
</evidence>
<evidence type="ECO:0000313" key="1">
    <source>
        <dbReference type="EMBL" id="WLR42964.1"/>
    </source>
</evidence>
<reference evidence="1 2" key="1">
    <citation type="submission" date="2023-06" db="EMBL/GenBank/DDBJ databases">
        <title>Five Gram-positive bacteria isolated from mangrove sediments in Shenzhen, Guangdong, China.</title>
        <authorList>
            <person name="Yu S."/>
            <person name="Zheng W."/>
            <person name="Huang Y."/>
        </authorList>
    </citation>
    <scope>NUCLEOTIDE SEQUENCE [LARGE SCALE GENOMIC DNA]</scope>
    <source>
        <strain evidence="1 2">SaN35-3</strain>
    </source>
</reference>
<dbReference type="Pfam" id="PF14153">
    <property type="entry name" value="Spore_coat_CotO"/>
    <property type="match status" value="1"/>
</dbReference>